<dbReference type="SUPFAM" id="SSF55785">
    <property type="entry name" value="PYP-like sensor domain (PAS domain)"/>
    <property type="match status" value="2"/>
</dbReference>
<dbReference type="Gene3D" id="3.20.20.450">
    <property type="entry name" value="EAL domain"/>
    <property type="match status" value="1"/>
</dbReference>
<dbReference type="Pfam" id="PF13426">
    <property type="entry name" value="PAS_9"/>
    <property type="match status" value="1"/>
</dbReference>
<dbReference type="FunFam" id="3.30.70.270:FF:000001">
    <property type="entry name" value="Diguanylate cyclase domain protein"/>
    <property type="match status" value="1"/>
</dbReference>
<dbReference type="InterPro" id="IPR035965">
    <property type="entry name" value="PAS-like_dom_sf"/>
</dbReference>
<evidence type="ECO:0000259" key="3">
    <source>
        <dbReference type="PROSITE" id="PS50883"/>
    </source>
</evidence>
<dbReference type="Pfam" id="PF00990">
    <property type="entry name" value="GGDEF"/>
    <property type="match status" value="1"/>
</dbReference>
<evidence type="ECO:0000313" key="5">
    <source>
        <dbReference type="EMBL" id="SDH99406.1"/>
    </source>
</evidence>
<dbReference type="PROSITE" id="PS50883">
    <property type="entry name" value="EAL"/>
    <property type="match status" value="1"/>
</dbReference>
<feature type="domain" description="EAL" evidence="3">
    <location>
        <begin position="547"/>
        <end position="801"/>
    </location>
</feature>
<organism evidence="5 6">
    <name type="scientific">Propionivibrio dicarboxylicus</name>
    <dbReference type="NCBI Taxonomy" id="83767"/>
    <lineage>
        <taxon>Bacteria</taxon>
        <taxon>Pseudomonadati</taxon>
        <taxon>Pseudomonadota</taxon>
        <taxon>Betaproteobacteria</taxon>
        <taxon>Rhodocyclales</taxon>
        <taxon>Rhodocyclaceae</taxon>
        <taxon>Propionivibrio</taxon>
    </lineage>
</organism>
<dbReference type="PROSITE" id="PS50112">
    <property type="entry name" value="PAS"/>
    <property type="match status" value="1"/>
</dbReference>
<keyword evidence="6" id="KW-1185">Reference proteome</keyword>
<dbReference type="InterPro" id="IPR052155">
    <property type="entry name" value="Biofilm_reg_signaling"/>
</dbReference>
<accession>A0A1G8GYC6</accession>
<dbReference type="AlphaFoldDB" id="A0A1G8GYC6"/>
<gene>
    <name evidence="5" type="ORF">SAMN05660652_02677</name>
</gene>
<evidence type="ECO:0000259" key="4">
    <source>
        <dbReference type="PROSITE" id="PS50887"/>
    </source>
</evidence>
<dbReference type="RefSeq" id="WP_143009857.1">
    <property type="nucleotide sequence ID" value="NZ_FNCY01000011.1"/>
</dbReference>
<dbReference type="STRING" id="83767.SAMN05660652_02677"/>
<protein>
    <submittedName>
        <fullName evidence="5">PAS domain S-box-containing protein/diguanylate cyclase (GGDEF) domain-containing protein</fullName>
    </submittedName>
</protein>
<dbReference type="InterPro" id="IPR000700">
    <property type="entry name" value="PAS-assoc_C"/>
</dbReference>
<dbReference type="InterPro" id="IPR029787">
    <property type="entry name" value="Nucleotide_cyclase"/>
</dbReference>
<evidence type="ECO:0000259" key="2">
    <source>
        <dbReference type="PROSITE" id="PS50113"/>
    </source>
</evidence>
<dbReference type="PANTHER" id="PTHR44757:SF2">
    <property type="entry name" value="BIOFILM ARCHITECTURE MAINTENANCE PROTEIN MBAA"/>
    <property type="match status" value="1"/>
</dbReference>
<dbReference type="NCBIfam" id="TIGR00254">
    <property type="entry name" value="GGDEF"/>
    <property type="match status" value="1"/>
</dbReference>
<evidence type="ECO:0000259" key="1">
    <source>
        <dbReference type="PROSITE" id="PS50112"/>
    </source>
</evidence>
<proteinExistence type="predicted"/>
<dbReference type="EMBL" id="FNCY01000011">
    <property type="protein sequence ID" value="SDH99406.1"/>
    <property type="molecule type" value="Genomic_DNA"/>
</dbReference>
<feature type="domain" description="PAC" evidence="2">
    <location>
        <begin position="321"/>
        <end position="373"/>
    </location>
</feature>
<evidence type="ECO:0000313" key="6">
    <source>
        <dbReference type="Proteomes" id="UP000198607"/>
    </source>
</evidence>
<dbReference type="InterPro" id="IPR001610">
    <property type="entry name" value="PAC"/>
</dbReference>
<name>A0A1G8GYC6_9RHOO</name>
<dbReference type="CDD" id="cd01948">
    <property type="entry name" value="EAL"/>
    <property type="match status" value="1"/>
</dbReference>
<dbReference type="InterPro" id="IPR001633">
    <property type="entry name" value="EAL_dom"/>
</dbReference>
<dbReference type="SMART" id="SM00086">
    <property type="entry name" value="PAC"/>
    <property type="match status" value="1"/>
</dbReference>
<dbReference type="NCBIfam" id="TIGR00229">
    <property type="entry name" value="sensory_box"/>
    <property type="match status" value="1"/>
</dbReference>
<dbReference type="InterPro" id="IPR035919">
    <property type="entry name" value="EAL_sf"/>
</dbReference>
<dbReference type="SUPFAM" id="SSF55073">
    <property type="entry name" value="Nucleotide cyclase"/>
    <property type="match status" value="1"/>
</dbReference>
<dbReference type="InterPro" id="IPR000014">
    <property type="entry name" value="PAS"/>
</dbReference>
<dbReference type="InterPro" id="IPR043128">
    <property type="entry name" value="Rev_trsase/Diguanyl_cyclase"/>
</dbReference>
<dbReference type="Gene3D" id="3.30.450.20">
    <property type="entry name" value="PAS domain"/>
    <property type="match status" value="2"/>
</dbReference>
<dbReference type="CDD" id="cd01949">
    <property type="entry name" value="GGDEF"/>
    <property type="match status" value="1"/>
</dbReference>
<feature type="domain" description="PAS" evidence="1">
    <location>
        <begin position="245"/>
        <end position="294"/>
    </location>
</feature>
<dbReference type="PANTHER" id="PTHR44757">
    <property type="entry name" value="DIGUANYLATE CYCLASE DGCP"/>
    <property type="match status" value="1"/>
</dbReference>
<dbReference type="SUPFAM" id="SSF141868">
    <property type="entry name" value="EAL domain-like"/>
    <property type="match status" value="1"/>
</dbReference>
<sequence length="939" mass="105323">MSLDTNQLLLAHGNEILLLVEPASLAILSANAAATRHLGYAQEALLKMQVTDIECALSDVFYWEDARNGIAPELHDAEASYLKADGEVLQATKTVVRATPDSTLLVVCALPVGKLQRTEKELADLSARLRATLEATADGILVEDRSGAILNMNRRFSELWQIPEDLLLAHDDAAIFEFMAGRMRDPEAYRARIDEIRPYDDIETVDTLMLANGGVLERKSRPARHGNLIIGRVFSFTDITERKANESRLKLAASVFTHAHEGIIITDTRSCIVEVNNTFSRITGYSREEVLGQNVRLLKSGRQDSAFYTNLWRDLVKLGHWHGEVWNRRRDGTLYAEKLSIAAVKNVDGESRHYVALFSDITELKEHQHQLERMAHYDALTGIPNRVLLADRLEQAIAQSQRRKRNLAVVYLDLDGFKEVNDLHGHETGDLLLIAIAQRLRDTLREGDTLARLGGDEFVAVLTDLGEQEEWTGILARMQQAAATPVKIRQHTLQLSASLGVTLYPQNGSDADTLLRHADQAMYQAKQAGKNRYHLFDPERDRQTQTHLETRRQIAQGLVRSEFVLFYQPKVNMRSGEIAGAEALIRWQHPERGLISPGEFLPLIEDDELIVRIGDWVMDTALRQMSEWRSQGLSLPVSVNIAALHLQQEDFLQRLQAKLETHADVPADNLELEVVETAALEGVSRISRLIEDCRSLGVRFSLDDFGTGYSSLTYLRRLPASVLKIDQSFVRDMLWDSEDMAIVEGVIGLAAAFRRTVIGEGVETAEHGELLLRLGCDLAQGYGIARPMPANDIPAWAATWKPEPSWSACRNLAATRDDLPLTYAEVELRHWVKCVESCFVASSVATVADLCEYRFGQWYHGDGQTHYGRLPAFAALGPLHASMHALGLELTELWANGQTELARGRLSELHALRDEVTRHLHALQEECIEARQVLRFPLF</sequence>
<dbReference type="OrthoDB" id="9813903at2"/>
<dbReference type="SMART" id="SM00267">
    <property type="entry name" value="GGDEF"/>
    <property type="match status" value="1"/>
</dbReference>
<dbReference type="Gene3D" id="1.20.120.30">
    <property type="entry name" value="Aspartate receptor, ligand-binding domain"/>
    <property type="match status" value="1"/>
</dbReference>
<feature type="domain" description="GGDEF" evidence="4">
    <location>
        <begin position="405"/>
        <end position="538"/>
    </location>
</feature>
<dbReference type="GO" id="GO:0003824">
    <property type="term" value="F:catalytic activity"/>
    <property type="evidence" value="ECO:0007669"/>
    <property type="project" value="UniProtKB-ARBA"/>
</dbReference>
<dbReference type="Pfam" id="PF12860">
    <property type="entry name" value="PAS_7"/>
    <property type="match status" value="1"/>
</dbReference>
<dbReference type="SMART" id="SM00091">
    <property type="entry name" value="PAS"/>
    <property type="match status" value="3"/>
</dbReference>
<dbReference type="PROSITE" id="PS50113">
    <property type="entry name" value="PAC"/>
    <property type="match status" value="1"/>
</dbReference>
<dbReference type="Gene3D" id="3.30.70.270">
    <property type="match status" value="1"/>
</dbReference>
<dbReference type="SMART" id="SM00052">
    <property type="entry name" value="EAL"/>
    <property type="match status" value="1"/>
</dbReference>
<dbReference type="Pfam" id="PF00563">
    <property type="entry name" value="EAL"/>
    <property type="match status" value="1"/>
</dbReference>
<dbReference type="InterPro" id="IPR000160">
    <property type="entry name" value="GGDEF_dom"/>
</dbReference>
<dbReference type="CDD" id="cd00130">
    <property type="entry name" value="PAS"/>
    <property type="match status" value="1"/>
</dbReference>
<dbReference type="PROSITE" id="PS50887">
    <property type="entry name" value="GGDEF"/>
    <property type="match status" value="1"/>
</dbReference>
<dbReference type="Proteomes" id="UP000198607">
    <property type="component" value="Unassembled WGS sequence"/>
</dbReference>
<reference evidence="5 6" key="1">
    <citation type="submission" date="2016-10" db="EMBL/GenBank/DDBJ databases">
        <authorList>
            <person name="de Groot N.N."/>
        </authorList>
    </citation>
    <scope>NUCLEOTIDE SEQUENCE [LARGE SCALE GENOMIC DNA]</scope>
    <source>
        <strain evidence="5 6">DSM 5885</strain>
    </source>
</reference>